<gene>
    <name evidence="3" type="ORF">C8A05DRAFT_33222</name>
</gene>
<name>A0AAN6MLC6_9PEZI</name>
<sequence>MPPKRSKPQHRVTKSARAGGRRKATTVTPTPNRADANSSSSSSSPVYFWRDSDPLTGYLSQWYPCAFSDDADPSIIYPTAEHYMMYQKALLFSDAAVAAEVLAAAHPRQVKALGRKVSGFSDEVWNAHREAIVRRGNVLKFTRPVEPLAEGSGWIVTVPGGEEGGEKGVSIKEMLLGTGEREIVEASPMDRIWGIGFGAAKAGSVRERWGLNLLGKALMVVRGELRAAATAAAQGDAVAATGSGEAREGKEEEKRD</sequence>
<dbReference type="NCBIfam" id="TIGR02464">
    <property type="entry name" value="ribofla_fusion"/>
    <property type="match status" value="1"/>
</dbReference>
<evidence type="ECO:0000313" key="4">
    <source>
        <dbReference type="Proteomes" id="UP001303889"/>
    </source>
</evidence>
<dbReference type="InterPro" id="IPR037238">
    <property type="entry name" value="YbiA-like_sf"/>
</dbReference>
<evidence type="ECO:0000256" key="1">
    <source>
        <dbReference type="SAM" id="MobiDB-lite"/>
    </source>
</evidence>
<evidence type="ECO:0000313" key="3">
    <source>
        <dbReference type="EMBL" id="KAK3903055.1"/>
    </source>
</evidence>
<dbReference type="CDD" id="cd15457">
    <property type="entry name" value="NADAR"/>
    <property type="match status" value="1"/>
</dbReference>
<dbReference type="Gene3D" id="1.10.357.40">
    <property type="entry name" value="YbiA-like"/>
    <property type="match status" value="1"/>
</dbReference>
<dbReference type="EMBL" id="MU855472">
    <property type="protein sequence ID" value="KAK3903055.1"/>
    <property type="molecule type" value="Genomic_DNA"/>
</dbReference>
<dbReference type="AlphaFoldDB" id="A0AAN6MLC6"/>
<evidence type="ECO:0000259" key="2">
    <source>
        <dbReference type="Pfam" id="PF08719"/>
    </source>
</evidence>
<dbReference type="SUPFAM" id="SSF143990">
    <property type="entry name" value="YbiA-like"/>
    <property type="match status" value="1"/>
</dbReference>
<protein>
    <recommendedName>
        <fullName evidence="2">NADAR domain-containing protein</fullName>
    </recommendedName>
</protein>
<feature type="compositionally biased region" description="Polar residues" evidence="1">
    <location>
        <begin position="25"/>
        <end position="37"/>
    </location>
</feature>
<feature type="compositionally biased region" description="Basic residues" evidence="1">
    <location>
        <begin position="1"/>
        <end position="24"/>
    </location>
</feature>
<organism evidence="3 4">
    <name type="scientific">Staphylotrichum tortipilum</name>
    <dbReference type="NCBI Taxonomy" id="2831512"/>
    <lineage>
        <taxon>Eukaryota</taxon>
        <taxon>Fungi</taxon>
        <taxon>Dikarya</taxon>
        <taxon>Ascomycota</taxon>
        <taxon>Pezizomycotina</taxon>
        <taxon>Sordariomycetes</taxon>
        <taxon>Sordariomycetidae</taxon>
        <taxon>Sordariales</taxon>
        <taxon>Chaetomiaceae</taxon>
        <taxon>Staphylotrichum</taxon>
    </lineage>
</organism>
<proteinExistence type="predicted"/>
<feature type="region of interest" description="Disordered" evidence="1">
    <location>
        <begin position="1"/>
        <end position="45"/>
    </location>
</feature>
<reference evidence="3" key="1">
    <citation type="journal article" date="2023" name="Mol. Phylogenet. Evol.">
        <title>Genome-scale phylogeny and comparative genomics of the fungal order Sordariales.</title>
        <authorList>
            <person name="Hensen N."/>
            <person name="Bonometti L."/>
            <person name="Westerberg I."/>
            <person name="Brannstrom I.O."/>
            <person name="Guillou S."/>
            <person name="Cros-Aarteil S."/>
            <person name="Calhoun S."/>
            <person name="Haridas S."/>
            <person name="Kuo A."/>
            <person name="Mondo S."/>
            <person name="Pangilinan J."/>
            <person name="Riley R."/>
            <person name="LaButti K."/>
            <person name="Andreopoulos B."/>
            <person name="Lipzen A."/>
            <person name="Chen C."/>
            <person name="Yan M."/>
            <person name="Daum C."/>
            <person name="Ng V."/>
            <person name="Clum A."/>
            <person name="Steindorff A."/>
            <person name="Ohm R.A."/>
            <person name="Martin F."/>
            <person name="Silar P."/>
            <person name="Natvig D.O."/>
            <person name="Lalanne C."/>
            <person name="Gautier V."/>
            <person name="Ament-Velasquez S.L."/>
            <person name="Kruys A."/>
            <person name="Hutchinson M.I."/>
            <person name="Powell A.J."/>
            <person name="Barry K."/>
            <person name="Miller A.N."/>
            <person name="Grigoriev I.V."/>
            <person name="Debuchy R."/>
            <person name="Gladieux P."/>
            <person name="Hiltunen Thoren M."/>
            <person name="Johannesson H."/>
        </authorList>
    </citation>
    <scope>NUCLEOTIDE SEQUENCE</scope>
    <source>
        <strain evidence="3">CBS 103.79</strain>
    </source>
</reference>
<reference evidence="3" key="2">
    <citation type="submission" date="2023-05" db="EMBL/GenBank/DDBJ databases">
        <authorList>
            <consortium name="Lawrence Berkeley National Laboratory"/>
            <person name="Steindorff A."/>
            <person name="Hensen N."/>
            <person name="Bonometti L."/>
            <person name="Westerberg I."/>
            <person name="Brannstrom I.O."/>
            <person name="Guillou S."/>
            <person name="Cros-Aarteil S."/>
            <person name="Calhoun S."/>
            <person name="Haridas S."/>
            <person name="Kuo A."/>
            <person name="Mondo S."/>
            <person name="Pangilinan J."/>
            <person name="Riley R."/>
            <person name="Labutti K."/>
            <person name="Andreopoulos B."/>
            <person name="Lipzen A."/>
            <person name="Chen C."/>
            <person name="Yanf M."/>
            <person name="Daum C."/>
            <person name="Ng V."/>
            <person name="Clum A."/>
            <person name="Ohm R."/>
            <person name="Martin F."/>
            <person name="Silar P."/>
            <person name="Natvig D."/>
            <person name="Lalanne C."/>
            <person name="Gautier V."/>
            <person name="Ament-Velasquez S.L."/>
            <person name="Kruys A."/>
            <person name="Hutchinson M.I."/>
            <person name="Powell A.J."/>
            <person name="Barry K."/>
            <person name="Miller A.N."/>
            <person name="Grigoriev I.V."/>
            <person name="Debuchy R."/>
            <person name="Gladieux P."/>
            <person name="Thoren M.H."/>
            <person name="Johannesson H."/>
        </authorList>
    </citation>
    <scope>NUCLEOTIDE SEQUENCE</scope>
    <source>
        <strain evidence="3">CBS 103.79</strain>
    </source>
</reference>
<feature type="domain" description="NADAR" evidence="2">
    <location>
        <begin position="47"/>
        <end position="226"/>
    </location>
</feature>
<keyword evidence="4" id="KW-1185">Reference proteome</keyword>
<feature type="region of interest" description="Disordered" evidence="1">
    <location>
        <begin position="232"/>
        <end position="256"/>
    </location>
</feature>
<dbReference type="Proteomes" id="UP001303889">
    <property type="component" value="Unassembled WGS sequence"/>
</dbReference>
<dbReference type="InterPro" id="IPR012816">
    <property type="entry name" value="NADAR"/>
</dbReference>
<comment type="caution">
    <text evidence="3">The sequence shown here is derived from an EMBL/GenBank/DDBJ whole genome shotgun (WGS) entry which is preliminary data.</text>
</comment>
<accession>A0AAN6MLC6</accession>
<dbReference type="Pfam" id="PF08719">
    <property type="entry name" value="NADAR"/>
    <property type="match status" value="1"/>
</dbReference>
<feature type="compositionally biased region" description="Basic and acidic residues" evidence="1">
    <location>
        <begin position="245"/>
        <end position="256"/>
    </location>
</feature>